<dbReference type="PANTHER" id="PTHR37312:SF1">
    <property type="entry name" value="MEMBRANE-BOUND ACYLTRANSFERASE YKRP-RELATED"/>
    <property type="match status" value="1"/>
</dbReference>
<dbReference type="InterPro" id="IPR052734">
    <property type="entry name" value="Nod_factor_acetyltransferase"/>
</dbReference>
<evidence type="ECO:0000256" key="1">
    <source>
        <dbReference type="SAM" id="Phobius"/>
    </source>
</evidence>
<dbReference type="RefSeq" id="WP_057874408.1">
    <property type="nucleotide sequence ID" value="NZ_AYYI01000065.1"/>
</dbReference>
<dbReference type="OrthoDB" id="6623990at2"/>
<dbReference type="STRING" id="1423796.FC24_GL002070"/>
<dbReference type="EMBL" id="AYYI01000065">
    <property type="protein sequence ID" value="KRM95643.1"/>
    <property type="molecule type" value="Genomic_DNA"/>
</dbReference>
<feature type="transmembrane region" description="Helical" evidence="1">
    <location>
        <begin position="73"/>
        <end position="91"/>
    </location>
</feature>
<protein>
    <submittedName>
        <fullName evidence="3">Acyltransferase 3</fullName>
    </submittedName>
</protein>
<evidence type="ECO:0000313" key="3">
    <source>
        <dbReference type="EMBL" id="KRM95643.1"/>
    </source>
</evidence>
<reference evidence="3 4" key="1">
    <citation type="journal article" date="2015" name="Genome Announc.">
        <title>Expanding the biotechnology potential of lactobacilli through comparative genomics of 213 strains and associated genera.</title>
        <authorList>
            <person name="Sun Z."/>
            <person name="Harris H.M."/>
            <person name="McCann A."/>
            <person name="Guo C."/>
            <person name="Argimon S."/>
            <person name="Zhang W."/>
            <person name="Yang X."/>
            <person name="Jeffery I.B."/>
            <person name="Cooney J.C."/>
            <person name="Kagawa T.F."/>
            <person name="Liu W."/>
            <person name="Song Y."/>
            <person name="Salvetti E."/>
            <person name="Wrobel A."/>
            <person name="Rasinkangas P."/>
            <person name="Parkhill J."/>
            <person name="Rea M.C."/>
            <person name="O'Sullivan O."/>
            <person name="Ritari J."/>
            <person name="Douillard F.P."/>
            <person name="Paul Ross R."/>
            <person name="Yang R."/>
            <person name="Briner A.E."/>
            <person name="Felis G.E."/>
            <person name="de Vos W.M."/>
            <person name="Barrangou R."/>
            <person name="Klaenhammer T.R."/>
            <person name="Caufield P.W."/>
            <person name="Cui Y."/>
            <person name="Zhang H."/>
            <person name="O'Toole P.W."/>
        </authorList>
    </citation>
    <scope>NUCLEOTIDE SEQUENCE [LARGE SCALE GENOMIC DNA]</scope>
    <source>
        <strain evidence="3 4">DSM 20253</strain>
    </source>
</reference>
<keyword evidence="1" id="KW-0472">Membrane</keyword>
<keyword evidence="3" id="KW-0012">Acyltransferase</keyword>
<proteinExistence type="predicted"/>
<accession>A0A0R2D5D7</accession>
<feature type="transmembrane region" description="Helical" evidence="1">
    <location>
        <begin position="294"/>
        <end position="313"/>
    </location>
</feature>
<feature type="transmembrane region" description="Helical" evidence="1">
    <location>
        <begin position="33"/>
        <end position="53"/>
    </location>
</feature>
<feature type="transmembrane region" description="Helical" evidence="1">
    <location>
        <begin position="265"/>
        <end position="288"/>
    </location>
</feature>
<feature type="transmembrane region" description="Helical" evidence="1">
    <location>
        <begin position="7"/>
        <end position="27"/>
    </location>
</feature>
<evidence type="ECO:0000259" key="2">
    <source>
        <dbReference type="Pfam" id="PF01757"/>
    </source>
</evidence>
<feature type="transmembrane region" description="Helical" evidence="1">
    <location>
        <begin position="118"/>
        <end position="139"/>
    </location>
</feature>
<dbReference type="Proteomes" id="UP000051638">
    <property type="component" value="Unassembled WGS sequence"/>
</dbReference>
<comment type="caution">
    <text evidence="3">The sequence shown here is derived from an EMBL/GenBank/DDBJ whole genome shotgun (WGS) entry which is preliminary data.</text>
</comment>
<feature type="transmembrane region" description="Helical" evidence="1">
    <location>
        <begin position="238"/>
        <end position="258"/>
    </location>
</feature>
<keyword evidence="3" id="KW-0808">Transferase</keyword>
<dbReference type="PANTHER" id="PTHR37312">
    <property type="entry name" value="MEMBRANE-BOUND ACYLTRANSFERASE YKRP-RELATED"/>
    <property type="match status" value="1"/>
</dbReference>
<organism evidence="3 4">
    <name type="scientific">Loigolactobacillus rennini DSM 20253</name>
    <dbReference type="NCBI Taxonomy" id="1423796"/>
    <lineage>
        <taxon>Bacteria</taxon>
        <taxon>Bacillati</taxon>
        <taxon>Bacillota</taxon>
        <taxon>Bacilli</taxon>
        <taxon>Lactobacillales</taxon>
        <taxon>Lactobacillaceae</taxon>
        <taxon>Loigolactobacillus</taxon>
    </lineage>
</organism>
<keyword evidence="1" id="KW-1133">Transmembrane helix</keyword>
<feature type="transmembrane region" description="Helical" evidence="1">
    <location>
        <begin position="146"/>
        <end position="162"/>
    </location>
</feature>
<evidence type="ECO:0000313" key="4">
    <source>
        <dbReference type="Proteomes" id="UP000051638"/>
    </source>
</evidence>
<keyword evidence="4" id="KW-1185">Reference proteome</keyword>
<keyword evidence="1" id="KW-0812">Transmembrane</keyword>
<sequence length="332" mass="37738">MTGKKRIVWIDIAKALGIIAVVIGHAYPQHDTFYKFLYWWHMPLFFMIGGFFLKPVKFNQFKVFAHKRLLPLLRDYFAFGLLLTILAAWRAPDRWQALLTGLGQLVYGGVQLNGTLSAFWFMTVYLLTVTLLALLIAYVPQPGVRWAIVSGAFILGTSYSNAQTVLGFALPGDADLVLCALFYMYAGREWFRWQRQQPPATKWSGVLLTLSSLLLIAQQADVIDFKLYLKSHEITSTVLAFVVPLMICGLIFIAAHWLQYTAFSASLVFIGKHTLPIMYLHKLIFVVIEQLSGTYWPLLAVAGVVLPLMAMVLSERLKLKRRQLFWLTPTLQ</sequence>
<gene>
    <name evidence="3" type="ORF">FC24_GL002070</name>
</gene>
<dbReference type="Pfam" id="PF01757">
    <property type="entry name" value="Acyl_transf_3"/>
    <property type="match status" value="1"/>
</dbReference>
<dbReference type="AlphaFoldDB" id="A0A0R2D5D7"/>
<dbReference type="PATRIC" id="fig|1423796.3.peg.2099"/>
<name>A0A0R2D5D7_9LACO</name>
<dbReference type="GO" id="GO:0016747">
    <property type="term" value="F:acyltransferase activity, transferring groups other than amino-acyl groups"/>
    <property type="evidence" value="ECO:0007669"/>
    <property type="project" value="InterPro"/>
</dbReference>
<feature type="domain" description="Acyltransferase 3" evidence="2">
    <location>
        <begin position="8"/>
        <end position="312"/>
    </location>
</feature>
<dbReference type="InterPro" id="IPR002656">
    <property type="entry name" value="Acyl_transf_3_dom"/>
</dbReference>